<evidence type="ECO:0000313" key="3">
    <source>
        <dbReference type="EMBL" id="CAH1390114.1"/>
    </source>
</evidence>
<gene>
    <name evidence="3" type="ORF">NEZAVI_LOCUS1368</name>
</gene>
<feature type="signal peptide" evidence="2">
    <location>
        <begin position="1"/>
        <end position="23"/>
    </location>
</feature>
<evidence type="ECO:0000256" key="2">
    <source>
        <dbReference type="SAM" id="SignalP"/>
    </source>
</evidence>
<accession>A0A9P0DY19</accession>
<name>A0A9P0DY19_NEZVI</name>
<organism evidence="3 4">
    <name type="scientific">Nezara viridula</name>
    <name type="common">Southern green stink bug</name>
    <name type="synonym">Cimex viridulus</name>
    <dbReference type="NCBI Taxonomy" id="85310"/>
    <lineage>
        <taxon>Eukaryota</taxon>
        <taxon>Metazoa</taxon>
        <taxon>Ecdysozoa</taxon>
        <taxon>Arthropoda</taxon>
        <taxon>Hexapoda</taxon>
        <taxon>Insecta</taxon>
        <taxon>Pterygota</taxon>
        <taxon>Neoptera</taxon>
        <taxon>Paraneoptera</taxon>
        <taxon>Hemiptera</taxon>
        <taxon>Heteroptera</taxon>
        <taxon>Panheteroptera</taxon>
        <taxon>Pentatomomorpha</taxon>
        <taxon>Pentatomoidea</taxon>
        <taxon>Pentatomidae</taxon>
        <taxon>Pentatominae</taxon>
        <taxon>Nezara</taxon>
    </lineage>
</organism>
<keyword evidence="4" id="KW-1185">Reference proteome</keyword>
<dbReference type="AlphaFoldDB" id="A0A9P0DY19"/>
<keyword evidence="2" id="KW-0732">Signal</keyword>
<evidence type="ECO:0000313" key="4">
    <source>
        <dbReference type="Proteomes" id="UP001152798"/>
    </source>
</evidence>
<proteinExistence type="predicted"/>
<evidence type="ECO:0008006" key="5">
    <source>
        <dbReference type="Google" id="ProtNLM"/>
    </source>
</evidence>
<dbReference type="OrthoDB" id="6624696at2759"/>
<dbReference type="Proteomes" id="UP001152798">
    <property type="component" value="Chromosome 1"/>
</dbReference>
<evidence type="ECO:0000256" key="1">
    <source>
        <dbReference type="SAM" id="MobiDB-lite"/>
    </source>
</evidence>
<sequence length="178" mass="19884">MSWILILLSTIVVLLVRSSGTASIESPMNSTHISESNMSSPMNSTEYDYLRGTVLMEFNQNIIDTYANEGLYLPEINDHDSNLNVSDFTVPSPLPNITCTRRDYTDDVAAVFKENTGPISDAFVVFNTTYSSFAMGRIFNTTELNELKILNETVVNCSEYSLTKSRRLNMSTKHSLVG</sequence>
<dbReference type="EMBL" id="OV725077">
    <property type="protein sequence ID" value="CAH1390114.1"/>
    <property type="molecule type" value="Genomic_DNA"/>
</dbReference>
<feature type="chain" id="PRO_5040189243" description="Neuropeptide" evidence="2">
    <location>
        <begin position="24"/>
        <end position="178"/>
    </location>
</feature>
<feature type="region of interest" description="Disordered" evidence="1">
    <location>
        <begin position="23"/>
        <end position="42"/>
    </location>
</feature>
<protein>
    <recommendedName>
        <fullName evidence="5">Neuropeptide</fullName>
    </recommendedName>
</protein>
<reference evidence="3" key="1">
    <citation type="submission" date="2022-01" db="EMBL/GenBank/DDBJ databases">
        <authorList>
            <person name="King R."/>
        </authorList>
    </citation>
    <scope>NUCLEOTIDE SEQUENCE</scope>
</reference>